<gene>
    <name evidence="1" type="ORF">F9L07_27260</name>
</gene>
<accession>A0A7J5DRC1</accession>
<dbReference type="EMBL" id="WBVM01000006">
    <property type="protein sequence ID" value="KAB2807191.1"/>
    <property type="molecule type" value="Genomic_DNA"/>
</dbReference>
<comment type="caution">
    <text evidence="1">The sequence shown here is derived from an EMBL/GenBank/DDBJ whole genome shotgun (WGS) entry which is preliminary data.</text>
</comment>
<evidence type="ECO:0000313" key="1">
    <source>
        <dbReference type="EMBL" id="KAB2807191.1"/>
    </source>
</evidence>
<dbReference type="RefSeq" id="WP_151583065.1">
    <property type="nucleotide sequence ID" value="NZ_WBVM01000006.1"/>
</dbReference>
<protein>
    <submittedName>
        <fullName evidence="1">Uncharacterized protein</fullName>
    </submittedName>
</protein>
<sequence length="162" mass="18380">MVRRVGYVVDTWGLPRGAEVDACRFALSLFSDTALVFETDIPLDMQVDWTPPVRSAAHRLLTPAKHRSGESDSYRRSGIVAADSRADWAFVTFAPYAYNASVWSEDPIPLVSLAEEGTSLVVRLEPHEHSDLANFVGQDRVVPRNEWEKRRRRVLKARRSRT</sequence>
<dbReference type="Proteomes" id="UP000449906">
    <property type="component" value="Unassembled WGS sequence"/>
</dbReference>
<reference evidence="1 2" key="1">
    <citation type="submission" date="2019-09" db="EMBL/GenBank/DDBJ databases">
        <title>Pimelobacter sp. isolated from Paulinella.</title>
        <authorList>
            <person name="Jeong S.E."/>
        </authorList>
    </citation>
    <scope>NUCLEOTIDE SEQUENCE [LARGE SCALE GENOMIC DNA]</scope>
    <source>
        <strain evidence="1 2">Pch-N</strain>
    </source>
</reference>
<dbReference type="AlphaFoldDB" id="A0A7J5DRC1"/>
<proteinExistence type="predicted"/>
<evidence type="ECO:0000313" key="2">
    <source>
        <dbReference type="Proteomes" id="UP000449906"/>
    </source>
</evidence>
<organism evidence="1 2">
    <name type="scientific">Nocardioides simplex</name>
    <name type="common">Arthrobacter simplex</name>
    <dbReference type="NCBI Taxonomy" id="2045"/>
    <lineage>
        <taxon>Bacteria</taxon>
        <taxon>Bacillati</taxon>
        <taxon>Actinomycetota</taxon>
        <taxon>Actinomycetes</taxon>
        <taxon>Propionibacteriales</taxon>
        <taxon>Nocardioidaceae</taxon>
        <taxon>Pimelobacter</taxon>
    </lineage>
</organism>
<name>A0A7J5DRC1_NOCSI</name>